<keyword evidence="3" id="KW-1185">Reference proteome</keyword>
<dbReference type="KEGG" id="taz:TREAZ_2331"/>
<dbReference type="RefSeq" id="WP_015709724.1">
    <property type="nucleotide sequence ID" value="NC_015577.1"/>
</dbReference>
<dbReference type="HOGENOM" id="CLU_1255500_0_0_12"/>
<feature type="transmembrane region" description="Helical" evidence="1">
    <location>
        <begin position="203"/>
        <end position="220"/>
    </location>
</feature>
<dbReference type="GO" id="GO:0008233">
    <property type="term" value="F:peptidase activity"/>
    <property type="evidence" value="ECO:0007669"/>
    <property type="project" value="InterPro"/>
</dbReference>
<sequence>MNGIWLLFLLILISALPLIPAWIWFRSLKLGSRWFLSSIAAGLLSVLAAVLVQSLFPSPRPGTSAGSPGPVLYGIFVRIALIEELSRILTLRPLIGVYGRKIGKAKEDGPGAEDNFAASAMGLAAGLGFAVVESALYTAASPGIALLRAFTAAPLHGACGARVGASVGIARSRPLHSAVLFVTAVLLHGMYDFFIIYPGIPSFLSVIIALSALGSSVLSLRNERKSS</sequence>
<name>F5Y7H1_LEAAZ</name>
<keyword evidence="1" id="KW-0812">Transmembrane</keyword>
<dbReference type="STRING" id="545695.TREAZ_2331"/>
<gene>
    <name evidence="2" type="ordered locus">TREAZ_2331</name>
</gene>
<evidence type="ECO:0000256" key="1">
    <source>
        <dbReference type="SAM" id="Phobius"/>
    </source>
</evidence>
<accession>F5Y7H1</accession>
<feature type="transmembrane region" description="Helical" evidence="1">
    <location>
        <begin position="116"/>
        <end position="139"/>
    </location>
</feature>
<protein>
    <recommendedName>
        <fullName evidence="4">PrsW family intramembrane metalloprotease</fullName>
    </recommendedName>
</protein>
<reference evidence="3" key="1">
    <citation type="submission" date="2009-12" db="EMBL/GenBank/DDBJ databases">
        <title>Complete sequence of Treponema azotonutricium strain ZAS-9.</title>
        <authorList>
            <person name="Tetu S.G."/>
            <person name="Matson E."/>
            <person name="Ren Q."/>
            <person name="Seshadri R."/>
            <person name="Elbourne L."/>
            <person name="Hassan K.A."/>
            <person name="Durkin A."/>
            <person name="Radune D."/>
            <person name="Mohamoud Y."/>
            <person name="Shay R."/>
            <person name="Jin S."/>
            <person name="Zhang X."/>
            <person name="Lucey K."/>
            <person name="Ballor N.R."/>
            <person name="Ottesen E."/>
            <person name="Rosenthal R."/>
            <person name="Allen A."/>
            <person name="Leadbetter J.R."/>
            <person name="Paulsen I.T."/>
        </authorList>
    </citation>
    <scope>NUCLEOTIDE SEQUENCE [LARGE SCALE GENOMIC DNA]</scope>
    <source>
        <strain evidence="3">ATCC BAA-888 / DSM 13862 / ZAS-9</strain>
    </source>
</reference>
<dbReference type="Pfam" id="PF13367">
    <property type="entry name" value="PrsW-protease"/>
    <property type="match status" value="1"/>
</dbReference>
<dbReference type="AlphaFoldDB" id="F5Y7H1"/>
<dbReference type="PANTHER" id="PTHR36844">
    <property type="entry name" value="PROTEASE PRSW"/>
    <property type="match status" value="1"/>
</dbReference>
<evidence type="ECO:0008006" key="4">
    <source>
        <dbReference type="Google" id="ProtNLM"/>
    </source>
</evidence>
<keyword evidence="1" id="KW-1133">Transmembrane helix</keyword>
<organism evidence="2 3">
    <name type="scientific">Leadbettera azotonutricia (strain ATCC BAA-888 / DSM 13862 / ZAS-9)</name>
    <name type="common">Treponema azotonutricium</name>
    <dbReference type="NCBI Taxonomy" id="545695"/>
    <lineage>
        <taxon>Bacteria</taxon>
        <taxon>Pseudomonadati</taxon>
        <taxon>Spirochaetota</taxon>
        <taxon>Spirochaetia</taxon>
        <taxon>Spirochaetales</taxon>
        <taxon>Breznakiellaceae</taxon>
        <taxon>Leadbettera</taxon>
    </lineage>
</organism>
<proteinExistence type="predicted"/>
<dbReference type="EMBL" id="CP001841">
    <property type="protein sequence ID" value="AEF83242.1"/>
    <property type="molecule type" value="Genomic_DNA"/>
</dbReference>
<keyword evidence="1" id="KW-0472">Membrane</keyword>
<evidence type="ECO:0000313" key="3">
    <source>
        <dbReference type="Proteomes" id="UP000009222"/>
    </source>
</evidence>
<dbReference type="InterPro" id="IPR026898">
    <property type="entry name" value="PrsW"/>
</dbReference>
<reference evidence="2 3" key="2">
    <citation type="journal article" date="2011" name="ISME J.">
        <title>RNA-seq reveals cooperative metabolic interactions between two termite-gut spirochete species in co-culture.</title>
        <authorList>
            <person name="Rosenthal A.Z."/>
            <person name="Matson E.G."/>
            <person name="Eldar A."/>
            <person name="Leadbetter J.R."/>
        </authorList>
    </citation>
    <scope>NUCLEOTIDE SEQUENCE [LARGE SCALE GENOMIC DNA]</scope>
    <source>
        <strain evidence="3">ATCC BAA-888 / DSM 13862 / ZAS-9</strain>
    </source>
</reference>
<feature type="transmembrane region" description="Helical" evidence="1">
    <location>
        <begin position="34"/>
        <end position="55"/>
    </location>
</feature>
<dbReference type="PANTHER" id="PTHR36844:SF1">
    <property type="entry name" value="PROTEASE PRSW"/>
    <property type="match status" value="1"/>
</dbReference>
<dbReference type="InParanoid" id="F5Y7H1"/>
<evidence type="ECO:0000313" key="2">
    <source>
        <dbReference type="EMBL" id="AEF83242.1"/>
    </source>
</evidence>
<dbReference type="OrthoDB" id="358214at2"/>
<dbReference type="Proteomes" id="UP000009222">
    <property type="component" value="Chromosome"/>
</dbReference>
<feature type="transmembrane region" description="Helical" evidence="1">
    <location>
        <begin position="6"/>
        <end position="25"/>
    </location>
</feature>
<dbReference type="eggNOG" id="ENOG5030JGH">
    <property type="taxonomic scope" value="Bacteria"/>
</dbReference>